<reference evidence="1 2" key="1">
    <citation type="submission" date="2023-04" db="EMBL/GenBank/DDBJ databases">
        <title>Streptomyces chengmaiensis sp. nov. isolated from the stem of mangrove plant in Hainan.</title>
        <authorList>
            <person name="Huang X."/>
            <person name="Zhou S."/>
            <person name="Chu X."/>
            <person name="Xie Y."/>
            <person name="Lin Y."/>
        </authorList>
    </citation>
    <scope>NUCLEOTIDE SEQUENCE [LARGE SCALE GENOMIC DNA]</scope>
    <source>
        <strain evidence="1 2">HNM0663</strain>
    </source>
</reference>
<organism evidence="1 2">
    <name type="scientific">Streptomyces chengmaiensis</name>
    <dbReference type="NCBI Taxonomy" id="3040919"/>
    <lineage>
        <taxon>Bacteria</taxon>
        <taxon>Bacillati</taxon>
        <taxon>Actinomycetota</taxon>
        <taxon>Actinomycetes</taxon>
        <taxon>Kitasatosporales</taxon>
        <taxon>Streptomycetaceae</taxon>
        <taxon>Streptomyces</taxon>
    </lineage>
</organism>
<proteinExistence type="predicted"/>
<comment type="caution">
    <text evidence="1">The sequence shown here is derived from an EMBL/GenBank/DDBJ whole genome shotgun (WGS) entry which is preliminary data.</text>
</comment>
<dbReference type="EMBL" id="JARWBG010000015">
    <property type="protein sequence ID" value="MDH2390092.1"/>
    <property type="molecule type" value="Genomic_DNA"/>
</dbReference>
<accession>A0ABT6HP90</accession>
<gene>
    <name evidence="1" type="ORF">QCN29_15085</name>
</gene>
<evidence type="ECO:0000313" key="2">
    <source>
        <dbReference type="Proteomes" id="UP001223144"/>
    </source>
</evidence>
<sequence>MAEFEYEDITVDAEFPTFRVWYKAGWGLDLLGVLRNTKNSLAKKRFPDSPLLWTAALAIEADPQTWDKKATSSVYTQREGAMWLLGCRDAITKPKNDAARAMLEEDRRRNAADNVCPVCGGKVSSKFIDGNTTKCESCEAELYRMEADRTPFQKPLWKQAGK</sequence>
<name>A0ABT6HP90_9ACTN</name>
<protein>
    <submittedName>
        <fullName evidence="1">Uncharacterized protein</fullName>
    </submittedName>
</protein>
<dbReference type="RefSeq" id="WP_279928512.1">
    <property type="nucleotide sequence ID" value="NZ_JARWBG010000015.1"/>
</dbReference>
<evidence type="ECO:0000313" key="1">
    <source>
        <dbReference type="EMBL" id="MDH2390092.1"/>
    </source>
</evidence>
<keyword evidence="2" id="KW-1185">Reference proteome</keyword>
<dbReference type="Proteomes" id="UP001223144">
    <property type="component" value="Unassembled WGS sequence"/>
</dbReference>